<evidence type="ECO:0000256" key="3">
    <source>
        <dbReference type="ARBA" id="ARBA00022840"/>
    </source>
</evidence>
<dbReference type="PROSITE" id="PS50893">
    <property type="entry name" value="ABC_TRANSPORTER_2"/>
    <property type="match status" value="1"/>
</dbReference>
<evidence type="ECO:0000313" key="6">
    <source>
        <dbReference type="Proteomes" id="UP000245998"/>
    </source>
</evidence>
<dbReference type="InterPro" id="IPR051782">
    <property type="entry name" value="ABC_Transporter_VariousFunc"/>
</dbReference>
<keyword evidence="1" id="KW-0813">Transport</keyword>
<dbReference type="GO" id="GO:0005524">
    <property type="term" value="F:ATP binding"/>
    <property type="evidence" value="ECO:0007669"/>
    <property type="project" value="UniProtKB-KW"/>
</dbReference>
<evidence type="ECO:0000256" key="2">
    <source>
        <dbReference type="ARBA" id="ARBA00022741"/>
    </source>
</evidence>
<feature type="domain" description="ABC transporter" evidence="4">
    <location>
        <begin position="5"/>
        <end position="236"/>
    </location>
</feature>
<dbReference type="Pfam" id="PF00005">
    <property type="entry name" value="ABC_tran"/>
    <property type="match status" value="1"/>
</dbReference>
<keyword evidence="3 5" id="KW-0067">ATP-binding</keyword>
<dbReference type="InterPro" id="IPR003439">
    <property type="entry name" value="ABC_transporter-like_ATP-bd"/>
</dbReference>
<dbReference type="SUPFAM" id="SSF52540">
    <property type="entry name" value="P-loop containing nucleoside triphosphate hydrolases"/>
    <property type="match status" value="1"/>
</dbReference>
<dbReference type="InterPro" id="IPR027417">
    <property type="entry name" value="P-loop_NTPase"/>
</dbReference>
<dbReference type="InterPro" id="IPR003593">
    <property type="entry name" value="AAA+_ATPase"/>
</dbReference>
<keyword evidence="6" id="KW-1185">Reference proteome</keyword>
<evidence type="ECO:0000313" key="5">
    <source>
        <dbReference type="EMBL" id="PWA10026.1"/>
    </source>
</evidence>
<keyword evidence="2" id="KW-0547">Nucleotide-binding</keyword>
<proteinExistence type="predicted"/>
<dbReference type="GO" id="GO:0016887">
    <property type="term" value="F:ATP hydrolysis activity"/>
    <property type="evidence" value="ECO:0007669"/>
    <property type="project" value="InterPro"/>
</dbReference>
<dbReference type="Proteomes" id="UP000245998">
    <property type="component" value="Unassembled WGS sequence"/>
</dbReference>
<dbReference type="OrthoDB" id="2643074at2"/>
<name>A0A2U1JXS8_9BACI</name>
<dbReference type="Gene3D" id="3.40.50.300">
    <property type="entry name" value="P-loop containing nucleotide triphosphate hydrolases"/>
    <property type="match status" value="1"/>
</dbReference>
<evidence type="ECO:0000256" key="1">
    <source>
        <dbReference type="ARBA" id="ARBA00022448"/>
    </source>
</evidence>
<evidence type="ECO:0000259" key="4">
    <source>
        <dbReference type="PROSITE" id="PS50893"/>
    </source>
</evidence>
<dbReference type="PANTHER" id="PTHR42939:SF1">
    <property type="entry name" value="ABC TRANSPORTER ATP-BINDING PROTEIN ALBC-RELATED"/>
    <property type="match status" value="1"/>
</dbReference>
<gene>
    <name evidence="5" type="ORF">DCC39_12115</name>
</gene>
<dbReference type="SMART" id="SM00382">
    <property type="entry name" value="AAA"/>
    <property type="match status" value="1"/>
</dbReference>
<comment type="caution">
    <text evidence="5">The sequence shown here is derived from an EMBL/GenBank/DDBJ whole genome shotgun (WGS) entry which is preliminary data.</text>
</comment>
<dbReference type="EMBL" id="QCZG01000025">
    <property type="protein sequence ID" value="PWA10026.1"/>
    <property type="molecule type" value="Genomic_DNA"/>
</dbReference>
<accession>A0A2U1JXS8</accession>
<dbReference type="PANTHER" id="PTHR42939">
    <property type="entry name" value="ABC TRANSPORTER ATP-BINDING PROTEIN ALBC-RELATED"/>
    <property type="match status" value="1"/>
</dbReference>
<dbReference type="AlphaFoldDB" id="A0A2U1JXS8"/>
<protein>
    <submittedName>
        <fullName evidence="5">ABC transporter ATP-binding protein</fullName>
    </submittedName>
</protein>
<reference evidence="5 6" key="1">
    <citation type="submission" date="2018-04" db="EMBL/GenBank/DDBJ databases">
        <title>Camelliibacillus theae gen. nov., sp. nov., isolated from Pu'er tea.</title>
        <authorList>
            <person name="Niu L."/>
        </authorList>
    </citation>
    <scope>NUCLEOTIDE SEQUENCE [LARGE SCALE GENOMIC DNA]</scope>
    <source>
        <strain evidence="5 6">T8</strain>
    </source>
</reference>
<organism evidence="5 6">
    <name type="scientific">Pueribacillus theae</name>
    <dbReference type="NCBI Taxonomy" id="2171751"/>
    <lineage>
        <taxon>Bacteria</taxon>
        <taxon>Bacillati</taxon>
        <taxon>Bacillota</taxon>
        <taxon>Bacilli</taxon>
        <taxon>Bacillales</taxon>
        <taxon>Bacillaceae</taxon>
        <taxon>Pueribacillus</taxon>
    </lineage>
</organism>
<sequence>MPPIIEGASFMLVIQDLSYVREDFELSIDYIEINKGITIVVGSNGAGKSTFLQLLATAITPDKGIVVYDGLTIEDNLPFVRSEIGFLPTGMEIYEEMTARKFLNYMSQLKGNVHKTELDAVMSTFALIEIKNKKVKKLSQGMKQRLCAAQAFLGNPSYILLDEPLTSLDRMERQRFLSYCKKQSRKKTILIATHELNEWEAIADHILWLDGGNIIFYGSCDDWKTDLPLSVWVGTIPNELLSSFQDENMIALKLTEQEAELRIIAKCPPFPSFQKVSPTIEDAYFIRKRMLK</sequence>